<dbReference type="PANTHER" id="PTHR12126:SF11">
    <property type="entry name" value="NADH DEHYDROGENASE [UBIQUINONE] 1 ALPHA SUBCOMPLEX SUBUNIT 9, MITOCHONDRIAL"/>
    <property type="match status" value="1"/>
</dbReference>
<reference evidence="2 3" key="1">
    <citation type="submission" date="2020-08" db="EMBL/GenBank/DDBJ databases">
        <title>Sequencing the genomes of 1000 actinobacteria strains.</title>
        <authorList>
            <person name="Klenk H.-P."/>
        </authorList>
    </citation>
    <scope>NUCLEOTIDE SEQUENCE [LARGE SCALE GENOMIC DNA]</scope>
    <source>
        <strain evidence="2 3">DSM 45582</strain>
    </source>
</reference>
<dbReference type="InterPro" id="IPR016040">
    <property type="entry name" value="NAD(P)-bd_dom"/>
</dbReference>
<dbReference type="GO" id="GO:0044877">
    <property type="term" value="F:protein-containing complex binding"/>
    <property type="evidence" value="ECO:0007669"/>
    <property type="project" value="TreeGrafter"/>
</dbReference>
<dbReference type="AlphaFoldDB" id="A0A840NM51"/>
<gene>
    <name evidence="2" type="ORF">BJ969_003447</name>
</gene>
<comment type="caution">
    <text evidence="2">The sequence shown here is derived from an EMBL/GenBank/DDBJ whole genome shotgun (WGS) entry which is preliminary data.</text>
</comment>
<dbReference type="Gene3D" id="3.40.50.720">
    <property type="entry name" value="NAD(P)-binding Rossmann-like Domain"/>
    <property type="match status" value="1"/>
</dbReference>
<keyword evidence="3" id="KW-1185">Reference proteome</keyword>
<name>A0A840NM51_9PSEU</name>
<dbReference type="RefSeq" id="WP_184479905.1">
    <property type="nucleotide sequence ID" value="NZ_JACHIV010000001.1"/>
</dbReference>
<proteinExistence type="predicted"/>
<dbReference type="InterPro" id="IPR036291">
    <property type="entry name" value="NAD(P)-bd_dom_sf"/>
</dbReference>
<sequence>MRIAVAGGTGLVGRMVVARLLAAAHEPVVLARAQGVDLVTGAGLEGTLSGCRAVIDVSNVVTVRKRVSVEFFARASGNLLAAARRSGVRHLVALSIVGCDAVDFGYYHGKRAQEEVVAGGGVPWTILRATQFFEFPEPLLANRSPVAVVPRMLSRPVAAEEVAASLVAHAEQDATGYAPELAGPERMDVVDMARRLVEARGLRKLVLPISAPGEVGARMRGGGLLPRGEHVQGQWTFDRYLAGIRDAAGR</sequence>
<organism evidence="2 3">
    <name type="scientific">Saccharopolyspora gloriosae</name>
    <dbReference type="NCBI Taxonomy" id="455344"/>
    <lineage>
        <taxon>Bacteria</taxon>
        <taxon>Bacillati</taxon>
        <taxon>Actinomycetota</taxon>
        <taxon>Actinomycetes</taxon>
        <taxon>Pseudonocardiales</taxon>
        <taxon>Pseudonocardiaceae</taxon>
        <taxon>Saccharopolyspora</taxon>
    </lineage>
</organism>
<evidence type="ECO:0000259" key="1">
    <source>
        <dbReference type="Pfam" id="PF13460"/>
    </source>
</evidence>
<evidence type="ECO:0000313" key="2">
    <source>
        <dbReference type="EMBL" id="MBB5070359.1"/>
    </source>
</evidence>
<dbReference type="Proteomes" id="UP000580474">
    <property type="component" value="Unassembled WGS sequence"/>
</dbReference>
<feature type="domain" description="NAD(P)-binding" evidence="1">
    <location>
        <begin position="7"/>
        <end position="137"/>
    </location>
</feature>
<dbReference type="SUPFAM" id="SSF51735">
    <property type="entry name" value="NAD(P)-binding Rossmann-fold domains"/>
    <property type="match status" value="1"/>
</dbReference>
<accession>A0A840NM51</accession>
<dbReference type="InterPro" id="IPR051207">
    <property type="entry name" value="ComplexI_NDUFA9_subunit"/>
</dbReference>
<protein>
    <submittedName>
        <fullName evidence="2">Uncharacterized protein YbjT (DUF2867 family)</fullName>
    </submittedName>
</protein>
<dbReference type="Pfam" id="PF13460">
    <property type="entry name" value="NAD_binding_10"/>
    <property type="match status" value="1"/>
</dbReference>
<dbReference type="EMBL" id="JACHIV010000001">
    <property type="protein sequence ID" value="MBB5070359.1"/>
    <property type="molecule type" value="Genomic_DNA"/>
</dbReference>
<evidence type="ECO:0000313" key="3">
    <source>
        <dbReference type="Proteomes" id="UP000580474"/>
    </source>
</evidence>
<dbReference type="PANTHER" id="PTHR12126">
    <property type="entry name" value="NADH-UBIQUINONE OXIDOREDUCTASE 39 KDA SUBUNIT-RELATED"/>
    <property type="match status" value="1"/>
</dbReference>